<evidence type="ECO:0000313" key="10">
    <source>
        <dbReference type="EMBL" id="CUQ13806.1"/>
    </source>
</evidence>
<feature type="transmembrane region" description="Helical" evidence="7">
    <location>
        <begin position="283"/>
        <end position="307"/>
    </location>
</feature>
<evidence type="ECO:0000256" key="5">
    <source>
        <dbReference type="ARBA" id="ARBA00023136"/>
    </source>
</evidence>
<evidence type="ECO:0000313" key="11">
    <source>
        <dbReference type="EMBL" id="MDB9140943.1"/>
    </source>
</evidence>
<keyword evidence="3 7" id="KW-0812">Transmembrane</keyword>
<reference evidence="10 14" key="1">
    <citation type="submission" date="2015-09" db="EMBL/GenBank/DDBJ databases">
        <authorList>
            <consortium name="Pathogen Informatics"/>
        </authorList>
    </citation>
    <scope>NUCLEOTIDE SEQUENCE [LARGE SCALE GENOMIC DNA]</scope>
    <source>
        <strain evidence="10 14">2789STDY5834948</strain>
    </source>
</reference>
<keyword evidence="4 7" id="KW-1133">Transmembrane helix</keyword>
<evidence type="ECO:0000256" key="2">
    <source>
        <dbReference type="ARBA" id="ARBA00022475"/>
    </source>
</evidence>
<dbReference type="Proteomes" id="UP000471216">
    <property type="component" value="Unassembled WGS sequence"/>
</dbReference>
<dbReference type="AlphaFoldDB" id="A0A174TXP5"/>
<evidence type="ECO:0000256" key="4">
    <source>
        <dbReference type="ARBA" id="ARBA00022989"/>
    </source>
</evidence>
<evidence type="ECO:0000313" key="13">
    <source>
        <dbReference type="EMBL" id="MRZ05398.1"/>
    </source>
</evidence>
<feature type="domain" description="ABC3 transporter permease C-terminal" evidence="8">
    <location>
        <begin position="286"/>
        <end position="399"/>
    </location>
</feature>
<dbReference type="GO" id="GO:0022857">
    <property type="term" value="F:transmembrane transporter activity"/>
    <property type="evidence" value="ECO:0007669"/>
    <property type="project" value="TreeGrafter"/>
</dbReference>
<evidence type="ECO:0000256" key="7">
    <source>
        <dbReference type="SAM" id="Phobius"/>
    </source>
</evidence>
<gene>
    <name evidence="10" type="primary">macB_2</name>
    <name evidence="10" type="ORF">ERS852560_01503</name>
    <name evidence="13" type="ORF">GKD54_04030</name>
    <name evidence="12" type="ORF">GKD58_07315</name>
    <name evidence="11" type="ORF">PN612_20875</name>
</gene>
<organism evidence="10 14">
    <name type="scientific">Parabacteroides distasonis</name>
    <dbReference type="NCBI Taxonomy" id="823"/>
    <lineage>
        <taxon>Bacteria</taxon>
        <taxon>Pseudomonadati</taxon>
        <taxon>Bacteroidota</taxon>
        <taxon>Bacteroidia</taxon>
        <taxon>Bacteroidales</taxon>
        <taxon>Tannerellaceae</taxon>
        <taxon>Parabacteroides</taxon>
    </lineage>
</organism>
<reference evidence="15 16" key="2">
    <citation type="journal article" date="2019" name="Nat. Med.">
        <title>A library of human gut bacterial isolates paired with longitudinal multiomics data enables mechanistic microbiome research.</title>
        <authorList>
            <person name="Poyet M."/>
            <person name="Groussin M."/>
            <person name="Gibbons S.M."/>
            <person name="Avila-Pacheco J."/>
            <person name="Jiang X."/>
            <person name="Kearney S.M."/>
            <person name="Perrotta A.R."/>
            <person name="Berdy B."/>
            <person name="Zhao S."/>
            <person name="Lieberman T.D."/>
            <person name="Swanson P.K."/>
            <person name="Smith M."/>
            <person name="Roesemann S."/>
            <person name="Alexander J.E."/>
            <person name="Rich S.A."/>
            <person name="Livny J."/>
            <person name="Vlamakis H."/>
            <person name="Clish C."/>
            <person name="Bullock K."/>
            <person name="Deik A."/>
            <person name="Scott J."/>
            <person name="Pierce K.A."/>
            <person name="Xavier R.J."/>
            <person name="Alm E.J."/>
        </authorList>
    </citation>
    <scope>NUCLEOTIDE SEQUENCE [LARGE SCALE GENOMIC DNA]</scope>
    <source>
        <strain evidence="13 16">BIOML-A10</strain>
        <strain evidence="12 15">BIOML-A11</strain>
    </source>
</reference>
<dbReference type="GO" id="GO:0005524">
    <property type="term" value="F:ATP binding"/>
    <property type="evidence" value="ECO:0007669"/>
    <property type="project" value="UniProtKB-KW"/>
</dbReference>
<evidence type="ECO:0000313" key="16">
    <source>
        <dbReference type="Proteomes" id="UP000471216"/>
    </source>
</evidence>
<evidence type="ECO:0000259" key="8">
    <source>
        <dbReference type="Pfam" id="PF02687"/>
    </source>
</evidence>
<dbReference type="Proteomes" id="UP000095332">
    <property type="component" value="Unassembled WGS sequence"/>
</dbReference>
<name>A0A174TXP5_PARDI</name>
<keyword evidence="5 7" id="KW-0472">Membrane</keyword>
<dbReference type="Pfam" id="PF02687">
    <property type="entry name" value="FtsX"/>
    <property type="match status" value="1"/>
</dbReference>
<evidence type="ECO:0000313" key="12">
    <source>
        <dbReference type="EMBL" id="MRY84057.1"/>
    </source>
</evidence>
<keyword evidence="10" id="KW-0378">Hydrolase</keyword>
<evidence type="ECO:0000259" key="9">
    <source>
        <dbReference type="Pfam" id="PF12704"/>
    </source>
</evidence>
<dbReference type="GO" id="GO:0005886">
    <property type="term" value="C:plasma membrane"/>
    <property type="evidence" value="ECO:0007669"/>
    <property type="project" value="UniProtKB-SubCell"/>
</dbReference>
<evidence type="ECO:0000256" key="3">
    <source>
        <dbReference type="ARBA" id="ARBA00022692"/>
    </source>
</evidence>
<keyword evidence="10" id="KW-0067">ATP-binding</keyword>
<accession>A0A174TXP5</accession>
<dbReference type="InterPro" id="IPR003838">
    <property type="entry name" value="ABC3_permease_C"/>
</dbReference>
<feature type="transmembrane region" description="Helical" evidence="7">
    <location>
        <begin position="328"/>
        <end position="361"/>
    </location>
</feature>
<evidence type="ECO:0000256" key="1">
    <source>
        <dbReference type="ARBA" id="ARBA00004651"/>
    </source>
</evidence>
<feature type="domain" description="MacB-like periplasmic core" evidence="9">
    <location>
        <begin position="22"/>
        <end position="245"/>
    </location>
</feature>
<reference evidence="11" key="3">
    <citation type="submission" date="2023-01" db="EMBL/GenBank/DDBJ databases">
        <title>Human gut microbiome strain richness.</title>
        <authorList>
            <person name="Chen-Liaw A."/>
        </authorList>
    </citation>
    <scope>NUCLEOTIDE SEQUENCE</scope>
    <source>
        <strain evidence="11">D35st1_E5_D35t1_190705</strain>
    </source>
</reference>
<protein>
    <submittedName>
        <fullName evidence="11">ABC transporter permease</fullName>
    </submittedName>
    <submittedName>
        <fullName evidence="12">FtsX-like permease family protein</fullName>
    </submittedName>
    <submittedName>
        <fullName evidence="10">Macrolide export ATP-binding/permease protein MacB</fullName>
        <ecNumber evidence="10">3.6.3.-</ecNumber>
    </submittedName>
</protein>
<dbReference type="RefSeq" id="WP_057328232.1">
    <property type="nucleotide sequence ID" value="NZ_CZBM01000005.1"/>
</dbReference>
<dbReference type="Pfam" id="PF12704">
    <property type="entry name" value="MacB_PCD"/>
    <property type="match status" value="1"/>
</dbReference>
<dbReference type="EMBL" id="CZBM01000005">
    <property type="protein sequence ID" value="CUQ13806.1"/>
    <property type="molecule type" value="Genomic_DNA"/>
</dbReference>
<comment type="similarity">
    <text evidence="6">Belongs to the ABC-4 integral membrane protein family.</text>
</comment>
<dbReference type="InterPro" id="IPR025857">
    <property type="entry name" value="MacB_PCD"/>
</dbReference>
<dbReference type="InterPro" id="IPR050250">
    <property type="entry name" value="Macrolide_Exporter_MacB"/>
</dbReference>
<dbReference type="EMBL" id="WKMW01000005">
    <property type="protein sequence ID" value="MRY84057.1"/>
    <property type="molecule type" value="Genomic_DNA"/>
</dbReference>
<keyword evidence="10" id="KW-0547">Nucleotide-binding</keyword>
<keyword evidence="2" id="KW-1003">Cell membrane</keyword>
<dbReference type="PANTHER" id="PTHR30572:SF4">
    <property type="entry name" value="ABC TRANSPORTER PERMEASE YTRF"/>
    <property type="match status" value="1"/>
</dbReference>
<dbReference type="PANTHER" id="PTHR30572">
    <property type="entry name" value="MEMBRANE COMPONENT OF TRANSPORTER-RELATED"/>
    <property type="match status" value="1"/>
</dbReference>
<dbReference type="Proteomes" id="UP000450599">
    <property type="component" value="Unassembled WGS sequence"/>
</dbReference>
<evidence type="ECO:0000256" key="6">
    <source>
        <dbReference type="ARBA" id="ARBA00038076"/>
    </source>
</evidence>
<proteinExistence type="inferred from homology"/>
<dbReference type="GO" id="GO:0016787">
    <property type="term" value="F:hydrolase activity"/>
    <property type="evidence" value="ECO:0007669"/>
    <property type="project" value="UniProtKB-KW"/>
</dbReference>
<dbReference type="EMBL" id="JAQMPX010000152">
    <property type="protein sequence ID" value="MDB9140943.1"/>
    <property type="molecule type" value="Genomic_DNA"/>
</dbReference>
<dbReference type="EMBL" id="WKMX01000003">
    <property type="protein sequence ID" value="MRZ05398.1"/>
    <property type="molecule type" value="Genomic_DNA"/>
</dbReference>
<evidence type="ECO:0000313" key="14">
    <source>
        <dbReference type="Proteomes" id="UP000095332"/>
    </source>
</evidence>
<dbReference type="EC" id="3.6.3.-" evidence="10"/>
<feature type="transmembrane region" description="Helical" evidence="7">
    <location>
        <begin position="21"/>
        <end position="42"/>
    </location>
</feature>
<comment type="subcellular location">
    <subcellularLocation>
        <location evidence="1">Cell membrane</location>
        <topology evidence="1">Multi-pass membrane protein</topology>
    </subcellularLocation>
</comment>
<evidence type="ECO:0000313" key="15">
    <source>
        <dbReference type="Proteomes" id="UP000450599"/>
    </source>
</evidence>
<feature type="transmembrane region" description="Helical" evidence="7">
    <location>
        <begin position="367"/>
        <end position="389"/>
    </location>
</feature>
<sequence>MNTTNLLKIALRALANNKLRGFLTMLGIIIGVASVITMLAIGQGSKRSIQAQISEMGSNMIMIQPGADMRGGVRQDASAMETLKLQDYEDIVNETRYVSATSPSVNSSGQAIYGANNAPTTVYGISPDYMEIRRYEVEDGDMFSDQDVQTAAKVCVIGKTVVDNLFPGGENPVGKVIRFQKLPFRVVGVLKSKGYNSMGMDQDDLILAPYTTIQKKILAITHLQGITCSALKEEYTDQAIDEISEILRRNHRLRETDDDDFTIRSMQELSTMLTSTTDIMTTLLAAVAGISLLVGGIGIMNIMYVSVTERTREIGLRMSIGAKGMDILAQFLIESILISVTGGLIGVLFGVGAALVVNVVAHFPIYIQPWSVLLSFVVCTVTGVFFGWYPAKKAAQLDPIEAIRYE</sequence>
<dbReference type="Proteomes" id="UP001211522">
    <property type="component" value="Unassembled WGS sequence"/>
</dbReference>